<feature type="compositionally biased region" description="Basic and acidic residues" evidence="1">
    <location>
        <begin position="14"/>
        <end position="40"/>
    </location>
</feature>
<dbReference type="RefSeq" id="XP_051365042.1">
    <property type="nucleotide sequence ID" value="XM_051503417.1"/>
</dbReference>
<dbReference type="PANTHER" id="PTHR43558">
    <property type="entry name" value="REDUCTASE, PUTATIVE (AFU_ORTHOLOGUE AFUA_3G10540)-RELATED"/>
    <property type="match status" value="1"/>
</dbReference>
<protein>
    <submittedName>
        <fullName evidence="2">Uncharacterized protein</fullName>
    </submittedName>
</protein>
<dbReference type="OrthoDB" id="539213at2759"/>
<sequence length="473" mass="53244">MPSFRDLCSRPLRSRSDKRNSTVVPKPEDDAEKTIVDSHGLPDHPKNFVAYLNSETGTVTQEVLGPFLQYELTLRKAFAQRDGSIDDVANLVHIYAPNTALPTFRSIDRKHCDPEKYLMPLASDSSVTDRSCAVADSLEAYQRNFDAFTHSTLSSIDWSNVVAAGSSAMLPLLPHRTDVKVPTDPAVEDPLETYYQRTASSSDIDLFLYGLTEEAALAKISQLEAAIRRNQRLATGCGLTIRTANAVTFVSPRWPFRHVQVILRLYRSISEILTGFDVDCACVAFDGKQVYSNPRGVAALATRTNLIDLSRRSPSYENRLYKYRCHHFDAYWAALDRSQIDQSQCVRTTEHPQVEGLARLLFFESLVKKYKNSYHQRRRLKTIDENGLPTHSGYAILEIPYGERFTANKVRKFVAFHSKEPYIFGSVGQVLRGKTSEGSKKNVAKLGSKVVFLTDDPGRQMIGSFNPITEDDW</sequence>
<comment type="caution">
    <text evidence="2">The sequence shown here is derived from an EMBL/GenBank/DDBJ whole genome shotgun (WGS) entry which is preliminary data.</text>
</comment>
<dbReference type="GeneID" id="75831218"/>
<dbReference type="EMBL" id="JAGIXG020000005">
    <property type="protein sequence ID" value="KAI6784186.1"/>
    <property type="molecule type" value="Genomic_DNA"/>
</dbReference>
<organism evidence="2 3">
    <name type="scientific">Emericellopsis cladophorae</name>
    <dbReference type="NCBI Taxonomy" id="2686198"/>
    <lineage>
        <taxon>Eukaryota</taxon>
        <taxon>Fungi</taxon>
        <taxon>Dikarya</taxon>
        <taxon>Ascomycota</taxon>
        <taxon>Pezizomycotina</taxon>
        <taxon>Sordariomycetes</taxon>
        <taxon>Hypocreomycetidae</taxon>
        <taxon>Hypocreales</taxon>
        <taxon>Bionectriaceae</taxon>
        <taxon>Emericellopsis</taxon>
    </lineage>
</organism>
<proteinExistence type="predicted"/>
<reference evidence="2" key="2">
    <citation type="submission" date="2022-07" db="EMBL/GenBank/DDBJ databases">
        <authorList>
            <person name="Goncalves M.F.M."/>
            <person name="Hilario S."/>
            <person name="Van De Peer Y."/>
            <person name="Esteves A.C."/>
            <person name="Alves A."/>
        </authorList>
    </citation>
    <scope>NUCLEOTIDE SEQUENCE</scope>
    <source>
        <strain evidence="2">MUM 19.33</strain>
    </source>
</reference>
<evidence type="ECO:0000313" key="2">
    <source>
        <dbReference type="EMBL" id="KAI6784186.1"/>
    </source>
</evidence>
<accession>A0A9P9Y686</accession>
<dbReference type="AlphaFoldDB" id="A0A9P9Y686"/>
<reference evidence="2" key="1">
    <citation type="journal article" date="2021" name="J Fungi (Basel)">
        <title>Genomic and Metabolomic Analyses of the Marine Fungus Emericellopsis cladophorae: Insights into Saltwater Adaptability Mechanisms and Its Biosynthetic Potential.</title>
        <authorList>
            <person name="Goncalves M.F.M."/>
            <person name="Hilario S."/>
            <person name="Van de Peer Y."/>
            <person name="Esteves A.C."/>
            <person name="Alves A."/>
        </authorList>
    </citation>
    <scope>NUCLEOTIDE SEQUENCE</scope>
    <source>
        <strain evidence="2">MUM 19.33</strain>
    </source>
</reference>
<keyword evidence="3" id="KW-1185">Reference proteome</keyword>
<name>A0A9P9Y686_9HYPO</name>
<evidence type="ECO:0000313" key="3">
    <source>
        <dbReference type="Proteomes" id="UP001055219"/>
    </source>
</evidence>
<feature type="region of interest" description="Disordered" evidence="1">
    <location>
        <begin position="1"/>
        <end position="40"/>
    </location>
</feature>
<dbReference type="PANTHER" id="PTHR43558:SF6">
    <property type="entry name" value="REDUCTASE, PUTATIVE (AFU_ORTHOLOGUE AFUA_3G10540)-RELATED"/>
    <property type="match status" value="1"/>
</dbReference>
<evidence type="ECO:0000256" key="1">
    <source>
        <dbReference type="SAM" id="MobiDB-lite"/>
    </source>
</evidence>
<dbReference type="InterPro" id="IPR053354">
    <property type="entry name" value="MGDG_epimerase"/>
</dbReference>
<dbReference type="Proteomes" id="UP001055219">
    <property type="component" value="Unassembled WGS sequence"/>
</dbReference>
<gene>
    <name evidence="2" type="ORF">J7T54_004732</name>
</gene>